<accession>A0A6J5ZKF6</accession>
<reference evidence="1" key="1">
    <citation type="submission" date="2020-05" db="EMBL/GenBank/DDBJ databases">
        <authorList>
            <person name="Chiriac C."/>
            <person name="Salcher M."/>
            <person name="Ghai R."/>
            <person name="Kavagutti S V."/>
        </authorList>
    </citation>
    <scope>NUCLEOTIDE SEQUENCE</scope>
</reference>
<dbReference type="EMBL" id="CAESAB010000049">
    <property type="protein sequence ID" value="CAB4341918.1"/>
    <property type="molecule type" value="Genomic_DNA"/>
</dbReference>
<dbReference type="InterPro" id="IPR027417">
    <property type="entry name" value="P-loop_NTPase"/>
</dbReference>
<protein>
    <submittedName>
        <fullName evidence="1">Unannotated protein</fullName>
    </submittedName>
</protein>
<dbReference type="Gene3D" id="3.40.50.300">
    <property type="entry name" value="P-loop containing nucleotide triphosphate hydrolases"/>
    <property type="match status" value="1"/>
</dbReference>
<evidence type="ECO:0000313" key="1">
    <source>
        <dbReference type="EMBL" id="CAB4341918.1"/>
    </source>
</evidence>
<name>A0A6J5ZKF6_9ZZZZ</name>
<dbReference type="SUPFAM" id="SSF52540">
    <property type="entry name" value="P-loop containing nucleoside triphosphate hydrolases"/>
    <property type="match status" value="1"/>
</dbReference>
<proteinExistence type="predicted"/>
<sequence>MQLTDALLELCSAQTPSIIAIDGPAGAGKTTLANNLSLALSTSLRVNVIHMDDLYNGWDRALSEDLTLTLSAICRNHLAANPLKFSKFNWAANEFDEQISVPTADLLILEGVGSGQSAIRENLISLLWIDIDYNQGLARVLERDGQSLENQMQNWLVQQEQHFRVEGTQNAADFILTT</sequence>
<organism evidence="1">
    <name type="scientific">freshwater metagenome</name>
    <dbReference type="NCBI Taxonomy" id="449393"/>
    <lineage>
        <taxon>unclassified sequences</taxon>
        <taxon>metagenomes</taxon>
        <taxon>ecological metagenomes</taxon>
    </lineage>
</organism>
<dbReference type="AlphaFoldDB" id="A0A6J5ZKF6"/>
<gene>
    <name evidence="1" type="ORF">UFOPK3820_01042</name>
</gene>